<accession>A6K1C5</accession>
<reference evidence="1 2" key="1">
    <citation type="submission" date="2005-07" db="EMBL/GenBank/DDBJ databases">
        <authorList>
            <person name="Mural R.J."/>
            <person name="Li P.W."/>
            <person name="Adams M.D."/>
            <person name="Amanatides P.G."/>
            <person name="Baden-Tillson H."/>
            <person name="Barnstead M."/>
            <person name="Chin S.H."/>
            <person name="Dew I."/>
            <person name="Evans C.A."/>
            <person name="Ferriera S."/>
            <person name="Flanigan M."/>
            <person name="Fosler C."/>
            <person name="Glodek A."/>
            <person name="Gu Z."/>
            <person name="Holt R.A."/>
            <person name="Jennings D."/>
            <person name="Kraft C.L."/>
            <person name="Lu F."/>
            <person name="Nguyen T."/>
            <person name="Nusskern D.R."/>
            <person name="Pfannkoch C.M."/>
            <person name="Sitter C."/>
            <person name="Sutton G.G."/>
            <person name="Venter J.C."/>
            <person name="Wang Z."/>
            <person name="Woodage T."/>
            <person name="Zheng X.H."/>
            <person name="Zhong F."/>
        </authorList>
    </citation>
    <scope>NUCLEOTIDE SEQUENCE [LARGE SCALE GENOMIC DNA]</scope>
    <source>
        <strain>BN</strain>
        <strain evidence="2">Sprague-Dawley</strain>
    </source>
</reference>
<sequence>MGVRHLYFKEAQFNCLEPALQIWGSDLWLCCLHHIWICTSAPNGPPMP</sequence>
<evidence type="ECO:0000313" key="2">
    <source>
        <dbReference type="Proteomes" id="UP000234681"/>
    </source>
</evidence>
<dbReference type="EMBL" id="CH474012">
    <property type="protein sequence ID" value="EDL89583.1"/>
    <property type="molecule type" value="Genomic_DNA"/>
</dbReference>
<protein>
    <submittedName>
        <fullName evidence="1">RCG63172</fullName>
    </submittedName>
</protein>
<gene>
    <name evidence="1" type="ORF">rCG_63172</name>
</gene>
<proteinExistence type="predicted"/>
<organism evidence="1 2">
    <name type="scientific">Rattus norvegicus</name>
    <name type="common">Rat</name>
    <dbReference type="NCBI Taxonomy" id="10116"/>
    <lineage>
        <taxon>Eukaryota</taxon>
        <taxon>Metazoa</taxon>
        <taxon>Chordata</taxon>
        <taxon>Craniata</taxon>
        <taxon>Vertebrata</taxon>
        <taxon>Euteleostomi</taxon>
        <taxon>Mammalia</taxon>
        <taxon>Eutheria</taxon>
        <taxon>Euarchontoglires</taxon>
        <taxon>Glires</taxon>
        <taxon>Rodentia</taxon>
        <taxon>Myomorpha</taxon>
        <taxon>Muroidea</taxon>
        <taxon>Muridae</taxon>
        <taxon>Murinae</taxon>
        <taxon>Rattus</taxon>
    </lineage>
</organism>
<dbReference type="AlphaFoldDB" id="A6K1C5"/>
<dbReference type="Proteomes" id="UP000234681">
    <property type="component" value="Chromosome 12"/>
</dbReference>
<name>A6K1C5_RAT</name>
<evidence type="ECO:0000313" key="1">
    <source>
        <dbReference type="EMBL" id="EDL89583.1"/>
    </source>
</evidence>